<dbReference type="RefSeq" id="WP_315341495.1">
    <property type="nucleotide sequence ID" value="NZ_JAVDZE010000002.1"/>
</dbReference>
<comment type="caution">
    <text evidence="1">The sequence shown here is derived from an EMBL/GenBank/DDBJ whole genome shotgun (WGS) entry which is preliminary data.</text>
</comment>
<dbReference type="Proteomes" id="UP001245683">
    <property type="component" value="Unassembled WGS sequence"/>
</dbReference>
<reference evidence="1 2" key="1">
    <citation type="submission" date="2023-08" db="EMBL/GenBank/DDBJ databases">
        <title>Draft genome sequence of Thermococcus waiotapuensis WT1T, a thermophilic sulphur-dependent archaeon from order Thermococcales.</title>
        <authorList>
            <person name="Manners S.H."/>
            <person name="Carere C.R."/>
            <person name="Dhami M.K."/>
            <person name="Dobson R.C.J."/>
            <person name="Stott M.B."/>
        </authorList>
    </citation>
    <scope>NUCLEOTIDE SEQUENCE [LARGE SCALE GENOMIC DNA]</scope>
    <source>
        <strain evidence="1 2">WT1</strain>
    </source>
</reference>
<organism evidence="1 2">
    <name type="scientific">Thermococcus waiotapuensis</name>
    <dbReference type="NCBI Taxonomy" id="90909"/>
    <lineage>
        <taxon>Archaea</taxon>
        <taxon>Methanobacteriati</taxon>
        <taxon>Methanobacteriota</taxon>
        <taxon>Thermococci</taxon>
        <taxon>Thermococcales</taxon>
        <taxon>Thermococcaceae</taxon>
        <taxon>Thermococcus</taxon>
    </lineage>
</organism>
<evidence type="ECO:0000313" key="1">
    <source>
        <dbReference type="EMBL" id="MDV3103933.1"/>
    </source>
</evidence>
<dbReference type="AlphaFoldDB" id="A0AAE4NT98"/>
<accession>A0AAE4NT98</accession>
<proteinExistence type="predicted"/>
<evidence type="ECO:0000313" key="2">
    <source>
        <dbReference type="Proteomes" id="UP001245683"/>
    </source>
</evidence>
<keyword evidence="2" id="KW-1185">Reference proteome</keyword>
<protein>
    <submittedName>
        <fullName evidence="1">Uncharacterized protein</fullName>
    </submittedName>
</protein>
<name>A0AAE4NT98_9EURY</name>
<dbReference type="EMBL" id="JAVDZE010000002">
    <property type="protein sequence ID" value="MDV3103933.1"/>
    <property type="molecule type" value="Genomic_DNA"/>
</dbReference>
<gene>
    <name evidence="1" type="ORF">RBI02_05155</name>
</gene>
<sequence length="144" mass="15834">MLFLTGIILLGAALVVGPYLKTNSSSELIFHVRSQAESACAYLNTGVVSKDEKYGQLNAVIVSANYSSIGCIVRGVGITQEDEGSVSVKVSVGYHKNLDQDLLKNAVSDFIKRELKSRGGFSERDGELYYWGRRVIIDLEVRKE</sequence>